<evidence type="ECO:0000313" key="1">
    <source>
        <dbReference type="EMBL" id="CAG8512122.1"/>
    </source>
</evidence>
<sequence>LWGEPLKSDTSTTLQEMLFANPPYVFMAELPVRVIDRIETPHTDLVFEYGDSYKEKFNKLDVESQLKISILSGLLALEGSGKYLRDVKNSSRSVKGTLIYHISSVEESLSINREEIKAYIDTDAFNARGATHVVTGIKWGATMMASFEYKNRNAKNNSVVEGILKANFEKVSSCIDASAGGDTDIKGERHELMNHFSINIFGDVIPDNKNLPRSFAEAKEILTELPLYAKKYNYGKGVPFEFKLYPLSELARKFKYIFTIGRMITELSEQTILRVEQVFDDFLKSKKMLNDLYDDARSISDHILDETLSEIEKRMQDTKIEETNFRQKLANSLVRVRSGRCNIDEIEQRIINFQKSMLSNESIGAFIRKYNSISKKAELIFTLKEKNVEYIKKDSTIDFILNKYQYFNLYIFSDNDEYLINGKHSSEHTKFRNLYTHSNNGLSKFLIAERKICRGIKGSNYPVILHYVEGRKVTDNGYSADNEEINILLLGETGVGKSTFINAFANYLKFDSLDDAKSGDMEVLIPSKFTLTNENYEQRVIQVGEQVDDGEQLENSEMSATQKCKYYAFYAANKVIKLIDTPGVGDTRGVDQDAKNFENVLLYISNYQNLNGICILLKPNNSRLTAVFKYCILSLLTHLHKSAKDNIVFCFTNSRGTFYRPGDTLPPLIKQLNTLKDNSGVEIKVRKETTFCFDNESFRFLAATMENVHLPDEDEYARSWEKSVRESLRLMEHVISRPPHKVKDMLSLNNSRKVIKFLMKPLADIQLFINRSVEQITELKEKVVSSEKTIEELTKSMDDIEYEFNVESLESPINVCTNKKCSENNTICCKACHIKIKRNMTGRLFLWFCSSIGVDGKCKACGCSWKMHKQVVERETRKPIQITRSEVAEEVNKNKSEAERKQALIENIEFKLACLSSEKERIFGIKNKFVLFLKQNTIALFNDAYDEYVDNLIKLAKIKGEKERTRALETLKQEHSELREFMRQGGNSVVSSSVISLEEINRLEKELYDLPLSGKKFLSEKEEEERKHDAQFRFTESRLDFSDANKSKLNKFTEFFRYINKLG</sequence>
<evidence type="ECO:0000313" key="2">
    <source>
        <dbReference type="Proteomes" id="UP000789525"/>
    </source>
</evidence>
<organism evidence="1 2">
    <name type="scientific">Acaulospora colombiana</name>
    <dbReference type="NCBI Taxonomy" id="27376"/>
    <lineage>
        <taxon>Eukaryota</taxon>
        <taxon>Fungi</taxon>
        <taxon>Fungi incertae sedis</taxon>
        <taxon>Mucoromycota</taxon>
        <taxon>Glomeromycotina</taxon>
        <taxon>Glomeromycetes</taxon>
        <taxon>Diversisporales</taxon>
        <taxon>Acaulosporaceae</taxon>
        <taxon>Acaulospora</taxon>
    </lineage>
</organism>
<protein>
    <submittedName>
        <fullName evidence="1">11302_t:CDS:1</fullName>
    </submittedName>
</protein>
<proteinExistence type="predicted"/>
<reference evidence="1" key="1">
    <citation type="submission" date="2021-06" db="EMBL/GenBank/DDBJ databases">
        <authorList>
            <person name="Kallberg Y."/>
            <person name="Tangrot J."/>
            <person name="Rosling A."/>
        </authorList>
    </citation>
    <scope>NUCLEOTIDE SEQUENCE</scope>
    <source>
        <strain evidence="1">CL356</strain>
    </source>
</reference>
<accession>A0ACA9L6L4</accession>
<feature type="non-terminal residue" evidence="1">
    <location>
        <position position="1"/>
    </location>
</feature>
<dbReference type="EMBL" id="CAJVPT010004763">
    <property type="protein sequence ID" value="CAG8512122.1"/>
    <property type="molecule type" value="Genomic_DNA"/>
</dbReference>
<gene>
    <name evidence="1" type="ORF">ACOLOM_LOCUS3268</name>
</gene>
<dbReference type="Proteomes" id="UP000789525">
    <property type="component" value="Unassembled WGS sequence"/>
</dbReference>
<comment type="caution">
    <text evidence="1">The sequence shown here is derived from an EMBL/GenBank/DDBJ whole genome shotgun (WGS) entry which is preliminary data.</text>
</comment>
<keyword evidence="2" id="KW-1185">Reference proteome</keyword>
<name>A0ACA9L6L4_9GLOM</name>